<dbReference type="HOGENOM" id="CLU_1447569_0_0_1"/>
<dbReference type="AlphaFoldDB" id="E3Q377"/>
<dbReference type="RefSeq" id="XP_008089076.1">
    <property type="nucleotide sequence ID" value="XM_008090885.1"/>
</dbReference>
<organism evidence="2">
    <name type="scientific">Colletotrichum graminicola (strain M1.001 / M2 / FGSC 10212)</name>
    <name type="common">Maize anthracnose fungus</name>
    <name type="synonym">Glomerella graminicola</name>
    <dbReference type="NCBI Taxonomy" id="645133"/>
    <lineage>
        <taxon>Eukaryota</taxon>
        <taxon>Fungi</taxon>
        <taxon>Dikarya</taxon>
        <taxon>Ascomycota</taxon>
        <taxon>Pezizomycotina</taxon>
        <taxon>Sordariomycetes</taxon>
        <taxon>Hypocreomycetidae</taxon>
        <taxon>Glomerellales</taxon>
        <taxon>Glomerellaceae</taxon>
        <taxon>Colletotrichum</taxon>
        <taxon>Colletotrichum graminicola species complex</taxon>
    </lineage>
</organism>
<protein>
    <submittedName>
        <fullName evidence="1">Uncharacterized protein</fullName>
    </submittedName>
</protein>
<reference evidence="2" key="1">
    <citation type="journal article" date="2012" name="Nat. Genet.">
        <title>Lifestyle transitions in plant pathogenic Colletotrichum fungi deciphered by genome and transcriptome analyses.</title>
        <authorList>
            <person name="O'Connell R.J."/>
            <person name="Thon M.R."/>
            <person name="Hacquard S."/>
            <person name="Amyotte S.G."/>
            <person name="Kleemann J."/>
            <person name="Torres M.F."/>
            <person name="Damm U."/>
            <person name="Buiate E.A."/>
            <person name="Epstein L."/>
            <person name="Alkan N."/>
            <person name="Altmueller J."/>
            <person name="Alvarado-Balderrama L."/>
            <person name="Bauser C.A."/>
            <person name="Becker C."/>
            <person name="Birren B.W."/>
            <person name="Chen Z."/>
            <person name="Choi J."/>
            <person name="Crouch J.A."/>
            <person name="Duvick J.P."/>
            <person name="Farman M.A."/>
            <person name="Gan P."/>
            <person name="Heiman D."/>
            <person name="Henrissat B."/>
            <person name="Howard R.J."/>
            <person name="Kabbage M."/>
            <person name="Koch C."/>
            <person name="Kracher B."/>
            <person name="Kubo Y."/>
            <person name="Law A.D."/>
            <person name="Lebrun M.-H."/>
            <person name="Lee Y.-H."/>
            <person name="Miyara I."/>
            <person name="Moore N."/>
            <person name="Neumann U."/>
            <person name="Nordstroem K."/>
            <person name="Panaccione D.G."/>
            <person name="Panstruga R."/>
            <person name="Place M."/>
            <person name="Proctor R.H."/>
            <person name="Prusky D."/>
            <person name="Rech G."/>
            <person name="Reinhardt R."/>
            <person name="Rollins J.A."/>
            <person name="Rounsley S."/>
            <person name="Schardl C.L."/>
            <person name="Schwartz D.C."/>
            <person name="Shenoy N."/>
            <person name="Shirasu K."/>
            <person name="Sikhakolli U.R."/>
            <person name="Stueber K."/>
            <person name="Sukno S.A."/>
            <person name="Sweigard J.A."/>
            <person name="Takano Y."/>
            <person name="Takahara H."/>
            <person name="Trail F."/>
            <person name="van der Does H.C."/>
            <person name="Voll L.M."/>
            <person name="Will I."/>
            <person name="Young S."/>
            <person name="Zeng Q."/>
            <person name="Zhang J."/>
            <person name="Zhou S."/>
            <person name="Dickman M.B."/>
            <person name="Schulze-Lefert P."/>
            <person name="Ver Loren van Themaat E."/>
            <person name="Ma L.-J."/>
            <person name="Vaillancourt L.J."/>
        </authorList>
    </citation>
    <scope>NUCLEOTIDE SEQUENCE [LARGE SCALE GENOMIC DNA]</scope>
    <source>
        <strain evidence="2">M1.001 / M2 / FGSC 10212</strain>
    </source>
</reference>
<dbReference type="Proteomes" id="UP000008782">
    <property type="component" value="Unassembled WGS sequence"/>
</dbReference>
<dbReference type="EMBL" id="GG697331">
    <property type="protein sequence ID" value="EFQ25056.1"/>
    <property type="molecule type" value="Genomic_DNA"/>
</dbReference>
<gene>
    <name evidence="1" type="ORF">GLRG_00200</name>
</gene>
<dbReference type="GeneID" id="24405565"/>
<dbReference type="OrthoDB" id="10435118at2759"/>
<name>E3Q377_COLGM</name>
<keyword evidence="2" id="KW-1185">Reference proteome</keyword>
<dbReference type="eggNOG" id="ENOG502T5FX">
    <property type="taxonomic scope" value="Eukaryota"/>
</dbReference>
<evidence type="ECO:0000313" key="1">
    <source>
        <dbReference type="EMBL" id="EFQ25056.1"/>
    </source>
</evidence>
<dbReference type="VEuPathDB" id="FungiDB:GLRG_00200"/>
<accession>E3Q377</accession>
<proteinExistence type="predicted"/>
<sequence length="187" mass="20628">MQYVDGLPVLPRTDTEIAAALAATLARQPPVCFRDHTRGRCIHCTLTASPCTFTKATPSTPCGRCRRLELICMVRRPGTARRIVTGDEVGDWIPVQRVVEEAVGEGGARALAEKAMRESEEEGTRAVFGDSFGAKDVRNWSLPRVFKGGEDGGALWRQFLTRKDEHEHKETRCLNGHSLPSAVVEIE</sequence>
<evidence type="ECO:0000313" key="2">
    <source>
        <dbReference type="Proteomes" id="UP000008782"/>
    </source>
</evidence>